<dbReference type="AlphaFoldDB" id="A0AAU4JX51"/>
<dbReference type="RefSeq" id="WP_328856037.1">
    <property type="nucleotide sequence ID" value="NZ_CP108021.1"/>
</dbReference>
<keyword evidence="2" id="KW-1185">Reference proteome</keyword>
<protein>
    <recommendedName>
        <fullName evidence="3">Alanine and proline rich membrane protein</fullName>
    </recommendedName>
</protein>
<evidence type="ECO:0000313" key="2">
    <source>
        <dbReference type="Proteomes" id="UP001432128"/>
    </source>
</evidence>
<accession>A0AAU4JX51</accession>
<organism evidence="1 2">
    <name type="scientific">Williamsia herbipolensis</name>
    <dbReference type="NCBI Taxonomy" id="1603258"/>
    <lineage>
        <taxon>Bacteria</taxon>
        <taxon>Bacillati</taxon>
        <taxon>Actinomycetota</taxon>
        <taxon>Actinomycetes</taxon>
        <taxon>Mycobacteriales</taxon>
        <taxon>Nocardiaceae</taxon>
        <taxon>Williamsia</taxon>
    </lineage>
</organism>
<reference evidence="1 2" key="1">
    <citation type="submission" date="2022-10" db="EMBL/GenBank/DDBJ databases">
        <title>The complete genomes of actinobacterial strains from the NBC collection.</title>
        <authorList>
            <person name="Joergensen T.S."/>
            <person name="Alvarez Arevalo M."/>
            <person name="Sterndorff E.B."/>
            <person name="Faurdal D."/>
            <person name="Vuksanovic O."/>
            <person name="Mourched A.-S."/>
            <person name="Charusanti P."/>
            <person name="Shaw S."/>
            <person name="Blin K."/>
            <person name="Weber T."/>
        </authorList>
    </citation>
    <scope>NUCLEOTIDE SEQUENCE [LARGE SCALE GENOMIC DNA]</scope>
    <source>
        <strain evidence="1 2">NBC_00319</strain>
    </source>
</reference>
<proteinExistence type="predicted"/>
<evidence type="ECO:0000313" key="1">
    <source>
        <dbReference type="EMBL" id="WUM18379.1"/>
    </source>
</evidence>
<dbReference type="KEGG" id="whr:OG579_11490"/>
<dbReference type="Proteomes" id="UP001432128">
    <property type="component" value="Chromosome"/>
</dbReference>
<gene>
    <name evidence="1" type="ORF">OG579_11490</name>
</gene>
<evidence type="ECO:0008006" key="3">
    <source>
        <dbReference type="Google" id="ProtNLM"/>
    </source>
</evidence>
<dbReference type="EMBL" id="CP108021">
    <property type="protein sequence ID" value="WUM18379.1"/>
    <property type="molecule type" value="Genomic_DNA"/>
</dbReference>
<sequence length="168" mass="16583">MTRNASGRPGTSTRLPLAVASLAAVLALAALVVSVIALVQGGSDDSSPSYSESQRSADTRTVCDAFALNLKAVSIQTGSQAPAGESGVAAAAANARLALFAAGVNLTDALESAPAAPDALRSAVTDLAKQYRTVATQYLADAGVNSTEVAAAKRSAGTAATSVSKACT</sequence>
<name>A0AAU4JX51_9NOCA</name>